<dbReference type="GO" id="GO:0005739">
    <property type="term" value="C:mitochondrion"/>
    <property type="evidence" value="ECO:0007669"/>
    <property type="project" value="TreeGrafter"/>
</dbReference>
<comment type="subcellular location">
    <subcellularLocation>
        <location evidence="1 11">Plastid</location>
        <location evidence="1 11">Chloroplast</location>
    </subcellularLocation>
</comment>
<dbReference type="SFLD" id="SFLDF00271">
    <property type="entry name" value="lipoyl_synthase"/>
    <property type="match status" value="1"/>
</dbReference>
<evidence type="ECO:0000259" key="12">
    <source>
        <dbReference type="PROSITE" id="PS51918"/>
    </source>
</evidence>
<evidence type="ECO:0000256" key="1">
    <source>
        <dbReference type="ARBA" id="ARBA00004229"/>
    </source>
</evidence>
<feature type="binding site" evidence="11">
    <location>
        <position position="122"/>
    </location>
    <ligand>
        <name>[4Fe-4S] cluster</name>
        <dbReference type="ChEBI" id="CHEBI:49883"/>
        <label>1</label>
    </ligand>
</feature>
<comment type="caution">
    <text evidence="13">The sequence shown here is derived from an EMBL/GenBank/DDBJ whole genome shotgun (WGS) entry which is preliminary data.</text>
</comment>
<dbReference type="InterPro" id="IPR003698">
    <property type="entry name" value="Lipoyl_synth"/>
</dbReference>
<evidence type="ECO:0000256" key="3">
    <source>
        <dbReference type="ARBA" id="ARBA00022528"/>
    </source>
</evidence>
<name>A0AAW1S0A4_9CHLO</name>
<dbReference type="SMART" id="SM00729">
    <property type="entry name" value="Elp3"/>
    <property type="match status" value="1"/>
</dbReference>
<dbReference type="NCBIfam" id="TIGR00510">
    <property type="entry name" value="lipA"/>
    <property type="match status" value="1"/>
</dbReference>
<keyword evidence="8 11" id="KW-0408">Iron</keyword>
<dbReference type="InterPro" id="IPR058240">
    <property type="entry name" value="rSAM_sf"/>
</dbReference>
<feature type="binding site" evidence="11">
    <location>
        <position position="127"/>
    </location>
    <ligand>
        <name>[4Fe-4S] cluster</name>
        <dbReference type="ChEBI" id="CHEBI:49883"/>
        <label>1</label>
    </ligand>
</feature>
<dbReference type="Proteomes" id="UP001445335">
    <property type="component" value="Unassembled WGS sequence"/>
</dbReference>
<feature type="binding site" evidence="11">
    <location>
        <position position="150"/>
    </location>
    <ligand>
        <name>[4Fe-4S] cluster</name>
        <dbReference type="ChEBI" id="CHEBI:49883"/>
        <label>2</label>
        <note>4Fe-4S-S-AdoMet</note>
    </ligand>
</feature>
<dbReference type="GO" id="GO:0046872">
    <property type="term" value="F:metal ion binding"/>
    <property type="evidence" value="ECO:0007669"/>
    <property type="project" value="UniProtKB-KW"/>
</dbReference>
<dbReference type="Gene3D" id="3.20.20.70">
    <property type="entry name" value="Aldolase class I"/>
    <property type="match status" value="1"/>
</dbReference>
<dbReference type="InterPro" id="IPR031691">
    <property type="entry name" value="LIAS_N"/>
</dbReference>
<feature type="domain" description="Radical SAM core" evidence="12">
    <location>
        <begin position="135"/>
        <end position="353"/>
    </location>
</feature>
<comment type="cofactor">
    <cofactor evidence="11">
        <name>[4Fe-4S] cluster</name>
        <dbReference type="ChEBI" id="CHEBI:49883"/>
    </cofactor>
    <text evidence="11">Binds 2 [4Fe-4S] clusters per subunit. One cluster is coordinated with 3 cysteines and an exchangeable S-adenosyl-L-methionine.</text>
</comment>
<proteinExistence type="inferred from homology"/>
<keyword evidence="9 11" id="KW-0411">Iron-sulfur</keyword>
<dbReference type="PANTHER" id="PTHR10949:SF38">
    <property type="entry name" value="LIPOYL SYNTHASE, CHLOROPLASTIC"/>
    <property type="match status" value="1"/>
</dbReference>
<dbReference type="GO" id="GO:0016992">
    <property type="term" value="F:lipoate synthase activity"/>
    <property type="evidence" value="ECO:0007669"/>
    <property type="project" value="UniProtKB-UniRule"/>
</dbReference>
<gene>
    <name evidence="11" type="primary">LIP1P</name>
    <name evidence="13" type="ORF">WJX81_003812</name>
</gene>
<dbReference type="AlphaFoldDB" id="A0AAW1S0A4"/>
<keyword evidence="4 11" id="KW-0934">Plastid</keyword>
<dbReference type="HAMAP" id="MF_00206">
    <property type="entry name" value="Lipoyl_synth"/>
    <property type="match status" value="1"/>
</dbReference>
<accession>A0AAW1S0A4</accession>
<evidence type="ECO:0000256" key="4">
    <source>
        <dbReference type="ARBA" id="ARBA00022640"/>
    </source>
</evidence>
<dbReference type="SFLD" id="SFLDG01058">
    <property type="entry name" value="lipoyl_synthase_like"/>
    <property type="match status" value="1"/>
</dbReference>
<dbReference type="NCBIfam" id="NF004019">
    <property type="entry name" value="PRK05481.1"/>
    <property type="match status" value="1"/>
</dbReference>
<dbReference type="InterPro" id="IPR027526">
    <property type="entry name" value="Lipoyl_synth_chlpt"/>
</dbReference>
<comment type="pathway">
    <text evidence="11">Protein modification; protein lipoylation via endogenous pathway; protein N(6)-(lipoyl)lysine from octanoyl-[acyl-carrier-protein]: step 2/2.</text>
</comment>
<keyword evidence="3 11" id="KW-0150">Chloroplast</keyword>
<dbReference type="PANTHER" id="PTHR10949">
    <property type="entry name" value="LIPOYL SYNTHASE"/>
    <property type="match status" value="1"/>
</dbReference>
<comment type="similarity">
    <text evidence="11">Belongs to the radical SAM superfamily. Lipoyl synthase family.</text>
</comment>
<dbReference type="GO" id="GO:0009507">
    <property type="term" value="C:chloroplast"/>
    <property type="evidence" value="ECO:0007669"/>
    <property type="project" value="UniProtKB-SubCell"/>
</dbReference>
<dbReference type="Pfam" id="PF16881">
    <property type="entry name" value="LIAS_N"/>
    <property type="match status" value="1"/>
</dbReference>
<evidence type="ECO:0000313" key="13">
    <source>
        <dbReference type="EMBL" id="KAK9839242.1"/>
    </source>
</evidence>
<evidence type="ECO:0000256" key="11">
    <source>
        <dbReference type="HAMAP-Rule" id="MF_03129"/>
    </source>
</evidence>
<reference evidence="13 14" key="1">
    <citation type="journal article" date="2024" name="Nat. Commun.">
        <title>Phylogenomics reveals the evolutionary origins of lichenization in chlorophyte algae.</title>
        <authorList>
            <person name="Puginier C."/>
            <person name="Libourel C."/>
            <person name="Otte J."/>
            <person name="Skaloud P."/>
            <person name="Haon M."/>
            <person name="Grisel S."/>
            <person name="Petersen M."/>
            <person name="Berrin J.G."/>
            <person name="Delaux P.M."/>
            <person name="Dal Grande F."/>
            <person name="Keller J."/>
        </authorList>
    </citation>
    <scope>NUCLEOTIDE SEQUENCE [LARGE SCALE GENOMIC DNA]</scope>
    <source>
        <strain evidence="13 14">SAG 245.80</strain>
    </source>
</reference>
<dbReference type="EC" id="2.8.1.8" evidence="11"/>
<keyword evidence="5 11" id="KW-0808">Transferase</keyword>
<dbReference type="SFLD" id="SFLDS00029">
    <property type="entry name" value="Radical_SAM"/>
    <property type="match status" value="1"/>
</dbReference>
<dbReference type="InterPro" id="IPR006638">
    <property type="entry name" value="Elp3/MiaA/NifB-like_rSAM"/>
</dbReference>
<feature type="binding site" evidence="11">
    <location>
        <position position="133"/>
    </location>
    <ligand>
        <name>[4Fe-4S] cluster</name>
        <dbReference type="ChEBI" id="CHEBI:49883"/>
        <label>1</label>
    </ligand>
</feature>
<dbReference type="GO" id="GO:0051539">
    <property type="term" value="F:4 iron, 4 sulfur cluster binding"/>
    <property type="evidence" value="ECO:0007669"/>
    <property type="project" value="UniProtKB-UniRule"/>
</dbReference>
<evidence type="ECO:0000256" key="7">
    <source>
        <dbReference type="ARBA" id="ARBA00022723"/>
    </source>
</evidence>
<keyword evidence="14" id="KW-1185">Reference proteome</keyword>
<dbReference type="InterPro" id="IPR007197">
    <property type="entry name" value="rSAM"/>
</dbReference>
<sequence length="387" mass="41345">MRSELLAGWHSCADAPRRRLSATQAGAVEAHAAITGEELGDVDAFAELVSLAVAKDPRLAVAGAHALAGANLRGAAASAAGPQLAALPGASKPPWLRQRAPQGERFEYLQGSLRGLGLHTVCEEAQCPNVGECWNGGTGTATIMLLGDTCTRGCRFCAVNTARTPPPPDESEPEHTAGAIAEWGVGYVVLTSVDRDDIPDGGAEHFARTVRALKALRPQTLVECLTPDFRGDLAAVAHLARSGLDVFAHNLETVERLQRRVRDARAGYVQSLEVLRAAKAEGVCTKSSLMLGLGETDDEVIDAMLDLRAAGVDILTFGQYLQPTPAHLDVAEYVPPEKFEHWRRYGEEVVGFRYVASGPLVRSSYRAGEFFIEAMIKKDAADRAVAV</sequence>
<dbReference type="GO" id="GO:0009249">
    <property type="term" value="P:protein lipoylation"/>
    <property type="evidence" value="ECO:0007669"/>
    <property type="project" value="UniProtKB-UniRule"/>
</dbReference>
<dbReference type="EMBL" id="JALJOU010000017">
    <property type="protein sequence ID" value="KAK9839242.1"/>
    <property type="molecule type" value="Genomic_DNA"/>
</dbReference>
<dbReference type="PROSITE" id="PS51918">
    <property type="entry name" value="RADICAL_SAM"/>
    <property type="match status" value="1"/>
</dbReference>
<dbReference type="SUPFAM" id="SSF102114">
    <property type="entry name" value="Radical SAM enzymes"/>
    <property type="match status" value="1"/>
</dbReference>
<keyword evidence="2 11" id="KW-0004">4Fe-4S</keyword>
<evidence type="ECO:0000256" key="6">
    <source>
        <dbReference type="ARBA" id="ARBA00022691"/>
    </source>
</evidence>
<protein>
    <recommendedName>
        <fullName evidence="11">Lipoyl synthase, chloroplastic</fullName>
        <ecNumber evidence="11">2.8.1.8</ecNumber>
    </recommendedName>
    <alternativeName>
        <fullName evidence="11">Lipoate synthase</fullName>
        <shortName evidence="11">LS</shortName>
        <shortName evidence="11">Lip-syn</shortName>
    </alternativeName>
    <alternativeName>
        <fullName evidence="11">Lipoate synthase, plastidial</fullName>
        <shortName evidence="11">LIP1p</shortName>
    </alternativeName>
    <alternativeName>
        <fullName evidence="11">Lipoic acid synthase</fullName>
    </alternativeName>
</protein>
<keyword evidence="7 11" id="KW-0479">Metal-binding</keyword>
<dbReference type="Pfam" id="PF04055">
    <property type="entry name" value="Radical_SAM"/>
    <property type="match status" value="1"/>
</dbReference>
<comment type="function">
    <text evidence="11">Catalyzes the radical-mediated insertion of two sulfur atoms into the C-6 and C-8 positions of the octanoyl moiety bound to the lipoyl domains of lipoate-dependent enzymes, thereby converting the octanoylated domains into lipoylated derivatives.</text>
</comment>
<feature type="binding site" evidence="11">
    <location>
        <position position="154"/>
    </location>
    <ligand>
        <name>[4Fe-4S] cluster</name>
        <dbReference type="ChEBI" id="CHEBI:49883"/>
        <label>2</label>
        <note>4Fe-4S-S-AdoMet</note>
    </ligand>
</feature>
<evidence type="ECO:0000313" key="14">
    <source>
        <dbReference type="Proteomes" id="UP001445335"/>
    </source>
</evidence>
<keyword evidence="6 11" id="KW-0949">S-adenosyl-L-methionine</keyword>
<feature type="binding site" evidence="11">
    <location>
        <position position="157"/>
    </location>
    <ligand>
        <name>[4Fe-4S] cluster</name>
        <dbReference type="ChEBI" id="CHEBI:49883"/>
        <label>2</label>
        <note>4Fe-4S-S-AdoMet</note>
    </ligand>
</feature>
<evidence type="ECO:0000256" key="8">
    <source>
        <dbReference type="ARBA" id="ARBA00023004"/>
    </source>
</evidence>
<evidence type="ECO:0000256" key="5">
    <source>
        <dbReference type="ARBA" id="ARBA00022679"/>
    </source>
</evidence>
<evidence type="ECO:0000256" key="10">
    <source>
        <dbReference type="ARBA" id="ARBA00047326"/>
    </source>
</evidence>
<evidence type="ECO:0000256" key="2">
    <source>
        <dbReference type="ARBA" id="ARBA00022485"/>
    </source>
</evidence>
<dbReference type="NCBIfam" id="NF009544">
    <property type="entry name" value="PRK12928.1"/>
    <property type="match status" value="1"/>
</dbReference>
<evidence type="ECO:0000256" key="9">
    <source>
        <dbReference type="ARBA" id="ARBA00023014"/>
    </source>
</evidence>
<feature type="binding site" evidence="11">
    <location>
        <position position="364"/>
    </location>
    <ligand>
        <name>[4Fe-4S] cluster</name>
        <dbReference type="ChEBI" id="CHEBI:49883"/>
        <label>1</label>
    </ligand>
</feature>
<dbReference type="HAMAP" id="MF_03129">
    <property type="entry name" value="Lipoyl_synth_plantC"/>
    <property type="match status" value="1"/>
</dbReference>
<dbReference type="CDD" id="cd01335">
    <property type="entry name" value="Radical_SAM"/>
    <property type="match status" value="1"/>
</dbReference>
<dbReference type="InterPro" id="IPR013785">
    <property type="entry name" value="Aldolase_TIM"/>
</dbReference>
<organism evidence="13 14">
    <name type="scientific">Elliptochloris bilobata</name>
    <dbReference type="NCBI Taxonomy" id="381761"/>
    <lineage>
        <taxon>Eukaryota</taxon>
        <taxon>Viridiplantae</taxon>
        <taxon>Chlorophyta</taxon>
        <taxon>core chlorophytes</taxon>
        <taxon>Trebouxiophyceae</taxon>
        <taxon>Trebouxiophyceae incertae sedis</taxon>
        <taxon>Elliptochloris clade</taxon>
        <taxon>Elliptochloris</taxon>
    </lineage>
</organism>
<comment type="catalytic activity">
    <reaction evidence="10 11">
        <text>[[Fe-S] cluster scaffold protein carrying a second [4Fe-4S](2+) cluster] + N(6)-octanoyl-L-lysyl-[protein] + 2 oxidized [2Fe-2S]-[ferredoxin] + 2 S-adenosyl-L-methionine + 4 H(+) = [[Fe-S] cluster scaffold protein] + N(6)-[(R)-dihydrolipoyl]-L-lysyl-[protein] + 4 Fe(3+) + 2 hydrogen sulfide + 2 5'-deoxyadenosine + 2 L-methionine + 2 reduced [2Fe-2S]-[ferredoxin]</text>
        <dbReference type="Rhea" id="RHEA:16585"/>
        <dbReference type="Rhea" id="RHEA-COMP:9928"/>
        <dbReference type="Rhea" id="RHEA-COMP:10000"/>
        <dbReference type="Rhea" id="RHEA-COMP:10001"/>
        <dbReference type="Rhea" id="RHEA-COMP:10475"/>
        <dbReference type="Rhea" id="RHEA-COMP:14568"/>
        <dbReference type="Rhea" id="RHEA-COMP:14569"/>
        <dbReference type="ChEBI" id="CHEBI:15378"/>
        <dbReference type="ChEBI" id="CHEBI:17319"/>
        <dbReference type="ChEBI" id="CHEBI:29034"/>
        <dbReference type="ChEBI" id="CHEBI:29919"/>
        <dbReference type="ChEBI" id="CHEBI:33722"/>
        <dbReference type="ChEBI" id="CHEBI:33737"/>
        <dbReference type="ChEBI" id="CHEBI:33738"/>
        <dbReference type="ChEBI" id="CHEBI:57844"/>
        <dbReference type="ChEBI" id="CHEBI:59789"/>
        <dbReference type="ChEBI" id="CHEBI:78809"/>
        <dbReference type="ChEBI" id="CHEBI:83100"/>
        <dbReference type="EC" id="2.8.1.8"/>
    </reaction>
</comment>